<gene>
    <name evidence="3" type="ORF">ELQ94_14315</name>
</gene>
<dbReference type="Gene3D" id="2.20.230.10">
    <property type="entry name" value="Resuscitation-promoting factor rpfb"/>
    <property type="match status" value="1"/>
</dbReference>
<evidence type="ECO:0000259" key="2">
    <source>
        <dbReference type="PROSITE" id="PS51109"/>
    </source>
</evidence>
<dbReference type="InterPro" id="IPR011098">
    <property type="entry name" value="G5_dom"/>
</dbReference>
<keyword evidence="1" id="KW-0732">Signal</keyword>
<dbReference type="SMART" id="SM01208">
    <property type="entry name" value="G5"/>
    <property type="match status" value="1"/>
</dbReference>
<evidence type="ECO:0000256" key="1">
    <source>
        <dbReference type="ARBA" id="ARBA00022729"/>
    </source>
</evidence>
<comment type="caution">
    <text evidence="3">The sequence shown here is derived from an EMBL/GenBank/DDBJ whole genome shotgun (WGS) entry which is preliminary data.</text>
</comment>
<dbReference type="EMBL" id="RZGZ01000004">
    <property type="protein sequence ID" value="RUQ98341.1"/>
    <property type="molecule type" value="Genomic_DNA"/>
</dbReference>
<accession>A0A433JQF6</accession>
<name>A0A433JQF6_9MICO</name>
<dbReference type="Proteomes" id="UP000274909">
    <property type="component" value="Unassembled WGS sequence"/>
</dbReference>
<evidence type="ECO:0000313" key="3">
    <source>
        <dbReference type="EMBL" id="RUQ98341.1"/>
    </source>
</evidence>
<evidence type="ECO:0000313" key="4">
    <source>
        <dbReference type="Proteomes" id="UP000274909"/>
    </source>
</evidence>
<dbReference type="PROSITE" id="PS51109">
    <property type="entry name" value="G5"/>
    <property type="match status" value="1"/>
</dbReference>
<dbReference type="OrthoDB" id="6048299at2"/>
<feature type="domain" description="G5" evidence="2">
    <location>
        <begin position="1"/>
        <end position="78"/>
    </location>
</feature>
<keyword evidence="4" id="KW-1185">Reference proteome</keyword>
<dbReference type="Pfam" id="PF07501">
    <property type="entry name" value="G5"/>
    <property type="match status" value="1"/>
</dbReference>
<sequence>MMVERVEVTEPIPYTSSTIDDPSMDAGVQRVSTAGANGTKTIVFEVTSEDGVEISRTAVAESVTVAPVNEVISVGSKAKVAAPPPAPAGDCDSNYSGACVPIASDVDCAGGSGNGPAYVDGPVRIVGSDIYDLDRDGDGIACD</sequence>
<organism evidence="3 4">
    <name type="scientific">Labedella endophytica</name>
    <dbReference type="NCBI Taxonomy" id="1523160"/>
    <lineage>
        <taxon>Bacteria</taxon>
        <taxon>Bacillati</taxon>
        <taxon>Actinomycetota</taxon>
        <taxon>Actinomycetes</taxon>
        <taxon>Micrococcales</taxon>
        <taxon>Microbacteriaceae</taxon>
        <taxon>Labedella</taxon>
    </lineage>
</organism>
<dbReference type="AlphaFoldDB" id="A0A433JQF6"/>
<reference evidence="3 4" key="1">
    <citation type="submission" date="2018-12" db="EMBL/GenBank/DDBJ databases">
        <authorList>
            <person name="Li F."/>
        </authorList>
    </citation>
    <scope>NUCLEOTIDE SEQUENCE [LARGE SCALE GENOMIC DNA]</scope>
    <source>
        <strain evidence="3 4">EGI 6500705</strain>
    </source>
</reference>
<proteinExistence type="predicted"/>
<protein>
    <recommendedName>
        <fullName evidence="2">G5 domain-containing protein</fullName>
    </recommendedName>
</protein>